<proteinExistence type="predicted"/>
<protein>
    <submittedName>
        <fullName evidence="2">Uncharacterized protein</fullName>
    </submittedName>
</protein>
<gene>
    <name evidence="2" type="ORF">KCU98_g10412</name>
</gene>
<organism evidence="2 3">
    <name type="scientific">Aureobasidium melanogenum</name>
    <name type="common">Aureobasidium pullulans var. melanogenum</name>
    <dbReference type="NCBI Taxonomy" id="46634"/>
    <lineage>
        <taxon>Eukaryota</taxon>
        <taxon>Fungi</taxon>
        <taxon>Dikarya</taxon>
        <taxon>Ascomycota</taxon>
        <taxon>Pezizomycotina</taxon>
        <taxon>Dothideomycetes</taxon>
        <taxon>Dothideomycetidae</taxon>
        <taxon>Dothideales</taxon>
        <taxon>Saccotheciaceae</taxon>
        <taxon>Aureobasidium</taxon>
    </lineage>
</organism>
<evidence type="ECO:0000313" key="3">
    <source>
        <dbReference type="Proteomes" id="UP000729357"/>
    </source>
</evidence>
<accession>A0A9P8FLJ2</accession>
<evidence type="ECO:0000313" key="2">
    <source>
        <dbReference type="EMBL" id="KAG9976906.1"/>
    </source>
</evidence>
<dbReference type="AlphaFoldDB" id="A0A9P8FLJ2"/>
<keyword evidence="3" id="KW-1185">Reference proteome</keyword>
<feature type="compositionally biased region" description="Basic and acidic residues" evidence="1">
    <location>
        <begin position="396"/>
        <end position="416"/>
    </location>
</feature>
<dbReference type="Proteomes" id="UP000729357">
    <property type="component" value="Unassembled WGS sequence"/>
</dbReference>
<feature type="region of interest" description="Disordered" evidence="1">
    <location>
        <begin position="393"/>
        <end position="466"/>
    </location>
</feature>
<dbReference type="EMBL" id="JAHFXS010001542">
    <property type="protein sequence ID" value="KAG9976906.1"/>
    <property type="molecule type" value="Genomic_DNA"/>
</dbReference>
<comment type="caution">
    <text evidence="2">The sequence shown here is derived from an EMBL/GenBank/DDBJ whole genome shotgun (WGS) entry which is preliminary data.</text>
</comment>
<reference evidence="2" key="2">
    <citation type="submission" date="2021-08" db="EMBL/GenBank/DDBJ databases">
        <authorList>
            <person name="Gostincar C."/>
            <person name="Sun X."/>
            <person name="Song Z."/>
            <person name="Gunde-Cimerman N."/>
        </authorList>
    </citation>
    <scope>NUCLEOTIDE SEQUENCE</scope>
    <source>
        <strain evidence="2">EXF-9298</strain>
    </source>
</reference>
<name>A0A9P8FLJ2_AURME</name>
<feature type="compositionally biased region" description="Acidic residues" evidence="1">
    <location>
        <begin position="417"/>
        <end position="461"/>
    </location>
</feature>
<sequence length="690" mass="77825">MSHGQGKRPFKEVGLAVTGAQFFKDRFPHNRRRDDKVPACSELSSGSFKVPCNATGLSHVYNLYFVAYVDNIYVYEPQFPSQRIEQEPVLIIHTDPKPKNPEEQRLYGHYAGYGTRAINKLLVQSLGNEEVVALVRDDGDVEAYYTQHIYSAIEKRVYYDSTLGILSTDIKPFFHRSVGLSAWGLAIHSTARMIAVSANTHATTVFTFALTDGDPDDDDDIPDEDEVYYYGMSGVVPPNDRRRNDVRILAHSGGTHNLPDVCFCNTGHDPAGRWLLTADLLGQVAAWDVHSLQLNQLVNTALSPPIFQVPRDRFDDRNGVWGLLFLDPLSFRTTTTIEEALGVPLNQAGLDLEKEKDNAIWDLGKTVDCIHHVRRPFKDVGCPVEVRNGNFAHPLELPRQRNHESSGRHSVRRSDADADVSSEEEGQEEEEVEEQEQEREEEEQTEESNEENDPWDSDDSYENGYDSAEDTHVAFTRRDGTICQIEKPKPGARFRRGDSMCGDLPCPILQLSFKDIYLYQPAPNSKAWGHLPMPSTRRLFQQQVPVAFETGSGKFGRINMYAQIPSLGVVIIATQKGRVAILSLTQTITRMLDYEKVETNQAPLDKARMEKRIYGYRVDHILPLPSQEEAGHRPKAGIHGIAVGPVQGTEHVEDGLKRWRLLVHYQDLSILAYEIGKPTRNQFDLDLMAI</sequence>
<evidence type="ECO:0000256" key="1">
    <source>
        <dbReference type="SAM" id="MobiDB-lite"/>
    </source>
</evidence>
<feature type="non-terminal residue" evidence="2">
    <location>
        <position position="690"/>
    </location>
</feature>
<reference evidence="2" key="1">
    <citation type="journal article" date="2021" name="J Fungi (Basel)">
        <title>Virulence traits and population genomics of the black yeast Aureobasidium melanogenum.</title>
        <authorList>
            <person name="Cernosa A."/>
            <person name="Sun X."/>
            <person name="Gostincar C."/>
            <person name="Fang C."/>
            <person name="Gunde-Cimerman N."/>
            <person name="Song Z."/>
        </authorList>
    </citation>
    <scope>NUCLEOTIDE SEQUENCE</scope>
    <source>
        <strain evidence="2">EXF-9298</strain>
    </source>
</reference>